<dbReference type="CDD" id="cd06309">
    <property type="entry name" value="PBP1_galactofuranose_YtfQ-like"/>
    <property type="match status" value="1"/>
</dbReference>
<reference evidence="5" key="1">
    <citation type="submission" date="2009-07" db="EMBL/GenBank/DDBJ databases">
        <authorList>
            <person name="Weinstock G."/>
            <person name="Sodergren E."/>
            <person name="Clifton S."/>
            <person name="Fulton L."/>
            <person name="Fulton B."/>
            <person name="Courtney L."/>
            <person name="Fronick C."/>
            <person name="Harrison M."/>
            <person name="Strong C."/>
            <person name="Farmer C."/>
            <person name="Delahaunty K."/>
            <person name="Markovic C."/>
            <person name="Hall O."/>
            <person name="Minx P."/>
            <person name="Tomlinson C."/>
            <person name="Mitreva M."/>
            <person name="Nelson J."/>
            <person name="Hou S."/>
            <person name="Wollam A."/>
            <person name="Pepin K.H."/>
            <person name="Johnson M."/>
            <person name="Bhonagiri V."/>
            <person name="Nash W.E."/>
            <person name="Warren W."/>
            <person name="Chinwalla A."/>
            <person name="Mardis E.R."/>
            <person name="Wilson R.K."/>
        </authorList>
    </citation>
    <scope>NUCLEOTIDE SEQUENCE [LARGE SCALE GENOMIC DNA]</scope>
    <source>
        <strain evidence="5">DSM 14469</strain>
    </source>
</reference>
<evidence type="ECO:0000313" key="5">
    <source>
        <dbReference type="EMBL" id="EET59787.1"/>
    </source>
</evidence>
<evidence type="ECO:0000259" key="4">
    <source>
        <dbReference type="Pfam" id="PF13407"/>
    </source>
</evidence>
<comment type="similarity">
    <text evidence="2">Belongs to the bacterial solute-binding protein 2 family.</text>
</comment>
<dbReference type="Gene3D" id="3.40.50.2300">
    <property type="match status" value="2"/>
</dbReference>
<dbReference type="PANTHER" id="PTHR46847">
    <property type="entry name" value="D-ALLOSE-BINDING PERIPLASMIC PROTEIN-RELATED"/>
    <property type="match status" value="1"/>
</dbReference>
<dbReference type="Proteomes" id="UP000005561">
    <property type="component" value="Unassembled WGS sequence"/>
</dbReference>
<comment type="subcellular location">
    <subcellularLocation>
        <location evidence="1">Cell envelope</location>
    </subcellularLocation>
</comment>
<dbReference type="EMBL" id="ACCL02000015">
    <property type="protein sequence ID" value="EET59787.1"/>
    <property type="molecule type" value="Genomic_DNA"/>
</dbReference>
<evidence type="ECO:0000313" key="6">
    <source>
        <dbReference type="Proteomes" id="UP000005561"/>
    </source>
</evidence>
<evidence type="ECO:0000256" key="3">
    <source>
        <dbReference type="ARBA" id="ARBA00022729"/>
    </source>
</evidence>
<accession>C6LHP7</accession>
<dbReference type="GO" id="GO:0030246">
    <property type="term" value="F:carbohydrate binding"/>
    <property type="evidence" value="ECO:0007669"/>
    <property type="project" value="UniProtKB-ARBA"/>
</dbReference>
<dbReference type="SUPFAM" id="SSF53822">
    <property type="entry name" value="Periplasmic binding protein-like I"/>
    <property type="match status" value="1"/>
</dbReference>
<keyword evidence="6" id="KW-1185">Reference proteome</keyword>
<dbReference type="AlphaFoldDB" id="C6LHP7"/>
<dbReference type="PANTHER" id="PTHR46847:SF3">
    <property type="entry name" value="GALACTOFURANOSE-BINDING PROTEIN YTFQ"/>
    <property type="match status" value="1"/>
</dbReference>
<dbReference type="InterPro" id="IPR028082">
    <property type="entry name" value="Peripla_BP_I"/>
</dbReference>
<feature type="domain" description="Periplasmic binding protein" evidence="4">
    <location>
        <begin position="75"/>
        <end position="305"/>
    </location>
</feature>
<gene>
    <name evidence="5" type="ORF">BRYFOR_08161</name>
</gene>
<organism evidence="5 6">
    <name type="scientific">Marvinbryantia formatexigens DSM 14469</name>
    <dbReference type="NCBI Taxonomy" id="478749"/>
    <lineage>
        <taxon>Bacteria</taxon>
        <taxon>Bacillati</taxon>
        <taxon>Bacillota</taxon>
        <taxon>Clostridia</taxon>
        <taxon>Lachnospirales</taxon>
        <taxon>Lachnospiraceae</taxon>
        <taxon>Marvinbryantia</taxon>
    </lineage>
</organism>
<dbReference type="STRING" id="168384.SAMN05660368_02513"/>
<dbReference type="eggNOG" id="COG1879">
    <property type="taxonomic scope" value="Bacteria"/>
</dbReference>
<proteinExistence type="inferred from homology"/>
<sequence length="365" mass="39936">MYEFRKSFCFFFLLDSVNYYHSRKGWRTKKKNRRIFQMNKKVLGMLACTAVAASMAVGVSAEGDLITIGYAQVGHESDWRTANTKNYEDVFSEENGYELSLIDCDNDNAKQLEAVRNFITQGMDYIVIAPIQSAGWDTVLQEAQDAGIPVIIADREIEADASMYDAWVGTAPYDEGVTAGNWLAEQLDGAEAKILQIEGSVGASAAIGRTDGFAEVMAEHSEWELLDSQSGDFTQDGGQAVMESFIKTYEGQFNVVVCQNDNEAYGAMDAMDAAGITYGVGGDVILISYDATHDGLQYTLDGKINLDVECNPIQAETVKGVIEQMEAGEDFEATTLITDEAFCAPGIESEFATTMTEEILAGRAY</sequence>
<dbReference type="InterPro" id="IPR025997">
    <property type="entry name" value="SBP_2_dom"/>
</dbReference>
<protein>
    <submittedName>
        <fullName evidence="5">Sugar-binding domain protein</fullName>
    </submittedName>
</protein>
<dbReference type="GO" id="GO:0030313">
    <property type="term" value="C:cell envelope"/>
    <property type="evidence" value="ECO:0007669"/>
    <property type="project" value="UniProtKB-SubCell"/>
</dbReference>
<name>C6LHP7_9FIRM</name>
<keyword evidence="3" id="KW-0732">Signal</keyword>
<comment type="caution">
    <text evidence="5">The sequence shown here is derived from an EMBL/GenBank/DDBJ whole genome shotgun (WGS) entry which is preliminary data.</text>
</comment>
<dbReference type="Pfam" id="PF13407">
    <property type="entry name" value="Peripla_BP_4"/>
    <property type="match status" value="1"/>
</dbReference>
<evidence type="ECO:0000256" key="2">
    <source>
        <dbReference type="ARBA" id="ARBA00007639"/>
    </source>
</evidence>
<evidence type="ECO:0000256" key="1">
    <source>
        <dbReference type="ARBA" id="ARBA00004196"/>
    </source>
</evidence>